<keyword evidence="2" id="KW-1185">Reference proteome</keyword>
<accession>A0A5C3NQ59</accession>
<dbReference type="AlphaFoldDB" id="A0A5C3NQ59"/>
<evidence type="ECO:0000313" key="1">
    <source>
        <dbReference type="EMBL" id="TFK79172.1"/>
    </source>
</evidence>
<sequence length="151" mass="15696">METRPTAGAPTSVCKVCNLARNTSRIPRYRSHGVRPLAAAARTSADAPGTCTQGWQPTSCRHPYDPASILGCSATGSVLEGTRGVSSGVDRLIVCTPHGRASFGRYVEHAQAAVQGSRSRVCLRSLALDSLDGAHCCGGAGVDDPEHLPVV</sequence>
<name>A0A5C3NQ59_9APHY</name>
<reference evidence="1 2" key="1">
    <citation type="journal article" date="2019" name="Nat. Ecol. Evol.">
        <title>Megaphylogeny resolves global patterns of mushroom evolution.</title>
        <authorList>
            <person name="Varga T."/>
            <person name="Krizsan K."/>
            <person name="Foldi C."/>
            <person name="Dima B."/>
            <person name="Sanchez-Garcia M."/>
            <person name="Sanchez-Ramirez S."/>
            <person name="Szollosi G.J."/>
            <person name="Szarkandi J.G."/>
            <person name="Papp V."/>
            <person name="Albert L."/>
            <person name="Andreopoulos W."/>
            <person name="Angelini C."/>
            <person name="Antonin V."/>
            <person name="Barry K.W."/>
            <person name="Bougher N.L."/>
            <person name="Buchanan P."/>
            <person name="Buyck B."/>
            <person name="Bense V."/>
            <person name="Catcheside P."/>
            <person name="Chovatia M."/>
            <person name="Cooper J."/>
            <person name="Damon W."/>
            <person name="Desjardin D."/>
            <person name="Finy P."/>
            <person name="Geml J."/>
            <person name="Haridas S."/>
            <person name="Hughes K."/>
            <person name="Justo A."/>
            <person name="Karasinski D."/>
            <person name="Kautmanova I."/>
            <person name="Kiss B."/>
            <person name="Kocsube S."/>
            <person name="Kotiranta H."/>
            <person name="LaButti K.M."/>
            <person name="Lechner B.E."/>
            <person name="Liimatainen K."/>
            <person name="Lipzen A."/>
            <person name="Lukacs Z."/>
            <person name="Mihaltcheva S."/>
            <person name="Morgado L.N."/>
            <person name="Niskanen T."/>
            <person name="Noordeloos M.E."/>
            <person name="Ohm R.A."/>
            <person name="Ortiz-Santana B."/>
            <person name="Ovrebo C."/>
            <person name="Racz N."/>
            <person name="Riley R."/>
            <person name="Savchenko A."/>
            <person name="Shiryaev A."/>
            <person name="Soop K."/>
            <person name="Spirin V."/>
            <person name="Szebenyi C."/>
            <person name="Tomsovsky M."/>
            <person name="Tulloss R.E."/>
            <person name="Uehling J."/>
            <person name="Grigoriev I.V."/>
            <person name="Vagvolgyi C."/>
            <person name="Papp T."/>
            <person name="Martin F.M."/>
            <person name="Miettinen O."/>
            <person name="Hibbett D.S."/>
            <person name="Nagy L.G."/>
        </authorList>
    </citation>
    <scope>NUCLEOTIDE SEQUENCE [LARGE SCALE GENOMIC DNA]</scope>
    <source>
        <strain evidence="1 2">HHB13444</strain>
    </source>
</reference>
<evidence type="ECO:0000313" key="2">
    <source>
        <dbReference type="Proteomes" id="UP000308197"/>
    </source>
</evidence>
<protein>
    <submittedName>
        <fullName evidence="1">Uncharacterized protein</fullName>
    </submittedName>
</protein>
<dbReference type="InParanoid" id="A0A5C3NQ59"/>
<dbReference type="Proteomes" id="UP000308197">
    <property type="component" value="Unassembled WGS sequence"/>
</dbReference>
<organism evidence="1 2">
    <name type="scientific">Polyporus arcularius HHB13444</name>
    <dbReference type="NCBI Taxonomy" id="1314778"/>
    <lineage>
        <taxon>Eukaryota</taxon>
        <taxon>Fungi</taxon>
        <taxon>Dikarya</taxon>
        <taxon>Basidiomycota</taxon>
        <taxon>Agaricomycotina</taxon>
        <taxon>Agaricomycetes</taxon>
        <taxon>Polyporales</taxon>
        <taxon>Polyporaceae</taxon>
        <taxon>Polyporus</taxon>
    </lineage>
</organism>
<proteinExistence type="predicted"/>
<dbReference type="EMBL" id="ML212139">
    <property type="protein sequence ID" value="TFK79172.1"/>
    <property type="molecule type" value="Genomic_DNA"/>
</dbReference>
<gene>
    <name evidence="1" type="ORF">K466DRAFT_592514</name>
</gene>